<dbReference type="PRINTS" id="PR00837">
    <property type="entry name" value="V5TPXLIKE"/>
</dbReference>
<dbReference type="GO" id="GO:0005576">
    <property type="term" value="C:extracellular region"/>
    <property type="evidence" value="ECO:0007669"/>
    <property type="project" value="InterPro"/>
</dbReference>
<dbReference type="EMBL" id="GG657452">
    <property type="protein sequence ID" value="OAT07520.1"/>
    <property type="molecule type" value="Genomic_DNA"/>
</dbReference>
<dbReference type="KEGG" id="bgh:BDBG_03573"/>
<feature type="compositionally biased region" description="Pro residues" evidence="1">
    <location>
        <begin position="81"/>
        <end position="101"/>
    </location>
</feature>
<feature type="signal peptide" evidence="2">
    <location>
        <begin position="1"/>
        <end position="17"/>
    </location>
</feature>
<dbReference type="InterPro" id="IPR018244">
    <property type="entry name" value="Allrgn_V5/Tpx1_CS"/>
</dbReference>
<feature type="region of interest" description="Disordered" evidence="1">
    <location>
        <begin position="41"/>
        <end position="106"/>
    </location>
</feature>
<dbReference type="RefSeq" id="XP_002626409.1">
    <property type="nucleotide sequence ID" value="XM_002626363.2"/>
</dbReference>
<dbReference type="PROSITE" id="PS01009">
    <property type="entry name" value="CRISP_1"/>
    <property type="match status" value="1"/>
</dbReference>
<dbReference type="Pfam" id="PF00188">
    <property type="entry name" value="CAP"/>
    <property type="match status" value="1"/>
</dbReference>
<feature type="domain" description="SCP" evidence="3">
    <location>
        <begin position="105"/>
        <end position="243"/>
    </location>
</feature>
<evidence type="ECO:0000256" key="2">
    <source>
        <dbReference type="SAM" id="SignalP"/>
    </source>
</evidence>
<gene>
    <name evidence="4" type="ORF">BDBG_03573</name>
</gene>
<dbReference type="SMART" id="SM00198">
    <property type="entry name" value="SCP"/>
    <property type="match status" value="1"/>
</dbReference>
<sequence length="260" mass="27793">MRSSLLLSAFLAAGALSSPLLPRAYETDLTIVTVTEYVTAGAATPTPTPPPAPAPDAPPKDEGSAPPPAPEPKPEPEPKPQPKPQPPPKEPVNKPPPPPPTYGNDYQSKVLYHHNIHRSNHSAPALTWANNLASYAHTVASKCVFEHDTSVGGESYGQNIGYGIPPQDIGKMITNMMYNDEAGLFAGMYGQANPDMSNFSKWGHFTQIVWKGTTVVGCATVKCSNHLRWNTVCNYGPPGNFGGRYAQNVLRPNGAQMAVA</sequence>
<dbReference type="Gene3D" id="3.40.33.10">
    <property type="entry name" value="CAP"/>
    <property type="match status" value="1"/>
</dbReference>
<dbReference type="OrthoDB" id="337038at2759"/>
<dbReference type="VEuPathDB" id="FungiDB:BDBG_03573"/>
<evidence type="ECO:0000313" key="4">
    <source>
        <dbReference type="EMBL" id="OAT07520.1"/>
    </source>
</evidence>
<dbReference type="Proteomes" id="UP000002038">
    <property type="component" value="Unassembled WGS sequence"/>
</dbReference>
<dbReference type="GeneID" id="8505444"/>
<evidence type="ECO:0000256" key="1">
    <source>
        <dbReference type="SAM" id="MobiDB-lite"/>
    </source>
</evidence>
<evidence type="ECO:0000259" key="3">
    <source>
        <dbReference type="SMART" id="SM00198"/>
    </source>
</evidence>
<evidence type="ECO:0000313" key="5">
    <source>
        <dbReference type="Proteomes" id="UP000002038"/>
    </source>
</evidence>
<feature type="chain" id="PRO_5008107393" description="SCP domain-containing protein" evidence="2">
    <location>
        <begin position="18"/>
        <end position="260"/>
    </location>
</feature>
<proteinExistence type="predicted"/>
<name>A0A179UI42_BLAGS</name>
<dbReference type="InterPro" id="IPR014044">
    <property type="entry name" value="CAP_dom"/>
</dbReference>
<dbReference type="InterPro" id="IPR035940">
    <property type="entry name" value="CAP_sf"/>
</dbReference>
<dbReference type="FunFam" id="3.40.33.10:FF:000018">
    <property type="entry name" value="SCP-like extracellular protein, putative"/>
    <property type="match status" value="1"/>
</dbReference>
<dbReference type="PANTHER" id="PTHR10334">
    <property type="entry name" value="CYSTEINE-RICH SECRETORY PROTEIN-RELATED"/>
    <property type="match status" value="1"/>
</dbReference>
<protein>
    <recommendedName>
        <fullName evidence="3">SCP domain-containing protein</fullName>
    </recommendedName>
</protein>
<keyword evidence="2" id="KW-0732">Signal</keyword>
<keyword evidence="5" id="KW-1185">Reference proteome</keyword>
<organism evidence="4 5">
    <name type="scientific">Blastomyces gilchristii (strain SLH14081)</name>
    <name type="common">Blastomyces dermatitidis</name>
    <dbReference type="NCBI Taxonomy" id="559298"/>
    <lineage>
        <taxon>Eukaryota</taxon>
        <taxon>Fungi</taxon>
        <taxon>Dikarya</taxon>
        <taxon>Ascomycota</taxon>
        <taxon>Pezizomycotina</taxon>
        <taxon>Eurotiomycetes</taxon>
        <taxon>Eurotiomycetidae</taxon>
        <taxon>Onygenales</taxon>
        <taxon>Ajellomycetaceae</taxon>
        <taxon>Blastomyces</taxon>
    </lineage>
</organism>
<feature type="compositionally biased region" description="Pro residues" evidence="1">
    <location>
        <begin position="46"/>
        <end position="57"/>
    </location>
</feature>
<dbReference type="SUPFAM" id="SSF55797">
    <property type="entry name" value="PR-1-like"/>
    <property type="match status" value="1"/>
</dbReference>
<dbReference type="InterPro" id="IPR001283">
    <property type="entry name" value="CRISP-related"/>
</dbReference>
<dbReference type="AlphaFoldDB" id="A0A179UI42"/>
<accession>A0A179UI42</accession>
<reference evidence="5" key="1">
    <citation type="journal article" date="2015" name="PLoS Genet.">
        <title>The dynamic genome and transcriptome of the human fungal pathogen Blastomyces and close relative Emmonsia.</title>
        <authorList>
            <person name="Munoz J.F."/>
            <person name="Gauthier G.M."/>
            <person name="Desjardins C.A."/>
            <person name="Gallo J.E."/>
            <person name="Holder J."/>
            <person name="Sullivan T.D."/>
            <person name="Marty A.J."/>
            <person name="Carmen J.C."/>
            <person name="Chen Z."/>
            <person name="Ding L."/>
            <person name="Gujja S."/>
            <person name="Magrini V."/>
            <person name="Misas E."/>
            <person name="Mitreva M."/>
            <person name="Priest M."/>
            <person name="Saif S."/>
            <person name="Whiston E.A."/>
            <person name="Young S."/>
            <person name="Zeng Q."/>
            <person name="Goldman W.E."/>
            <person name="Mardis E.R."/>
            <person name="Taylor J.W."/>
            <person name="McEwen J.G."/>
            <person name="Clay O.K."/>
            <person name="Klein B.S."/>
            <person name="Cuomo C.A."/>
        </authorList>
    </citation>
    <scope>NUCLEOTIDE SEQUENCE [LARGE SCALE GENOMIC DNA]</scope>
    <source>
        <strain evidence="5">SLH14081</strain>
    </source>
</reference>